<keyword evidence="4" id="KW-1185">Reference proteome</keyword>
<dbReference type="Pfam" id="PF00561">
    <property type="entry name" value="Abhydrolase_1"/>
    <property type="match status" value="1"/>
</dbReference>
<comment type="caution">
    <text evidence="3">The sequence shown here is derived from an EMBL/GenBank/DDBJ whole genome shotgun (WGS) entry which is preliminary data.</text>
</comment>
<evidence type="ECO:0000313" key="3">
    <source>
        <dbReference type="EMBL" id="RSH89815.1"/>
    </source>
</evidence>
<dbReference type="GO" id="GO:0016787">
    <property type="term" value="F:hydrolase activity"/>
    <property type="evidence" value="ECO:0007669"/>
    <property type="project" value="UniProtKB-KW"/>
</dbReference>
<gene>
    <name evidence="3" type="ORF">EHS25_001801</name>
</gene>
<dbReference type="InterPro" id="IPR050266">
    <property type="entry name" value="AB_hydrolase_sf"/>
</dbReference>
<evidence type="ECO:0000259" key="2">
    <source>
        <dbReference type="Pfam" id="PF00561"/>
    </source>
</evidence>
<proteinExistence type="predicted"/>
<dbReference type="InterPro" id="IPR029058">
    <property type="entry name" value="AB_hydrolase_fold"/>
</dbReference>
<protein>
    <recommendedName>
        <fullName evidence="2">AB hydrolase-1 domain-containing protein</fullName>
    </recommendedName>
</protein>
<sequence>MFEHQILRQNKVPRVISAGANATFDYLIGLHEETVFDDDDPFYTEISNFVDAINGAAGQDATLYTYDGAMSWASALKLKAWSEAGVCLSNGKFLSPGDKIDITITGWGTLSNTVGQPPQSPPFNEGVTSNAIPSLVNLPSSELFVTVVDDAGPQAPTIIFIHGLGGWHKNYEPIVRKAQLAKTHRIVYFDLEGLGLSPLTGSPITIETYAQSVKEVLDHVGVQRAVRIANTFASSHSEMVEKLFLIGPVKQLAEACQKAGYARACEALASALDAAYERVTTPALLLASEEDKTSPKANIDFLASELPRAKVCTLKNVAHWHVLEDVDVTADALKAFTEA</sequence>
<dbReference type="InterPro" id="IPR000073">
    <property type="entry name" value="AB_hydrolase_1"/>
</dbReference>
<keyword evidence="1" id="KW-0378">Hydrolase</keyword>
<evidence type="ECO:0000256" key="1">
    <source>
        <dbReference type="ARBA" id="ARBA00022801"/>
    </source>
</evidence>
<dbReference type="GO" id="GO:0016020">
    <property type="term" value="C:membrane"/>
    <property type="evidence" value="ECO:0007669"/>
    <property type="project" value="TreeGrafter"/>
</dbReference>
<dbReference type="SUPFAM" id="SSF53474">
    <property type="entry name" value="alpha/beta-Hydrolases"/>
    <property type="match status" value="1"/>
</dbReference>
<reference evidence="3 4" key="1">
    <citation type="submission" date="2018-11" db="EMBL/GenBank/DDBJ databases">
        <title>Genome sequence of Saitozyma podzolica DSM 27192.</title>
        <authorList>
            <person name="Aliyu H."/>
            <person name="Gorte O."/>
            <person name="Ochsenreither K."/>
        </authorList>
    </citation>
    <scope>NUCLEOTIDE SEQUENCE [LARGE SCALE GENOMIC DNA]</scope>
    <source>
        <strain evidence="3 4">DSM 27192</strain>
    </source>
</reference>
<dbReference type="AlphaFoldDB" id="A0A427YF57"/>
<dbReference type="PANTHER" id="PTHR43798">
    <property type="entry name" value="MONOACYLGLYCEROL LIPASE"/>
    <property type="match status" value="1"/>
</dbReference>
<evidence type="ECO:0000313" key="4">
    <source>
        <dbReference type="Proteomes" id="UP000279259"/>
    </source>
</evidence>
<dbReference type="Proteomes" id="UP000279259">
    <property type="component" value="Unassembled WGS sequence"/>
</dbReference>
<dbReference type="STRING" id="1890683.A0A427YF57"/>
<dbReference type="Gene3D" id="3.40.50.1820">
    <property type="entry name" value="alpha/beta hydrolase"/>
    <property type="match status" value="2"/>
</dbReference>
<dbReference type="PANTHER" id="PTHR43798:SF31">
    <property type="entry name" value="AB HYDROLASE SUPERFAMILY PROTEIN YCLE"/>
    <property type="match status" value="1"/>
</dbReference>
<dbReference type="OrthoDB" id="411064at2759"/>
<accession>A0A427YF57</accession>
<feature type="domain" description="AB hydrolase-1" evidence="2">
    <location>
        <begin position="156"/>
        <end position="226"/>
    </location>
</feature>
<dbReference type="EMBL" id="RSCD01000012">
    <property type="protein sequence ID" value="RSH89815.1"/>
    <property type="molecule type" value="Genomic_DNA"/>
</dbReference>
<name>A0A427YF57_9TREE</name>
<organism evidence="3 4">
    <name type="scientific">Saitozyma podzolica</name>
    <dbReference type="NCBI Taxonomy" id="1890683"/>
    <lineage>
        <taxon>Eukaryota</taxon>
        <taxon>Fungi</taxon>
        <taxon>Dikarya</taxon>
        <taxon>Basidiomycota</taxon>
        <taxon>Agaricomycotina</taxon>
        <taxon>Tremellomycetes</taxon>
        <taxon>Tremellales</taxon>
        <taxon>Trimorphomycetaceae</taxon>
        <taxon>Saitozyma</taxon>
    </lineage>
</organism>